<dbReference type="PANTHER" id="PTHR43706:SF45">
    <property type="entry name" value="NADH DEHYDROGENASE-LIKE PROTEIN RV1812C"/>
    <property type="match status" value="1"/>
</dbReference>
<evidence type="ECO:0000256" key="5">
    <source>
        <dbReference type="ARBA" id="ARBA00023027"/>
    </source>
</evidence>
<evidence type="ECO:0000256" key="3">
    <source>
        <dbReference type="ARBA" id="ARBA00022827"/>
    </source>
</evidence>
<comment type="similarity">
    <text evidence="1">Belongs to the NADH dehydrogenase family.</text>
</comment>
<dbReference type="Gene3D" id="3.50.50.100">
    <property type="match status" value="1"/>
</dbReference>
<evidence type="ECO:0000313" key="8">
    <source>
        <dbReference type="Proteomes" id="UP000598297"/>
    </source>
</evidence>
<evidence type="ECO:0000256" key="2">
    <source>
        <dbReference type="ARBA" id="ARBA00022630"/>
    </source>
</evidence>
<reference evidence="7" key="1">
    <citation type="submission" date="2020-01" db="EMBL/GenBank/DDBJ databases">
        <title>Whole-genome analyses of novel actinobacteria.</title>
        <authorList>
            <person name="Sahin N."/>
        </authorList>
    </citation>
    <scope>NUCLEOTIDE SEQUENCE</scope>
    <source>
        <strain evidence="7">YC537</strain>
    </source>
</reference>
<comment type="caution">
    <text evidence="7">The sequence shown here is derived from an EMBL/GenBank/DDBJ whole genome shotgun (WGS) entry which is preliminary data.</text>
</comment>
<dbReference type="AlphaFoldDB" id="A0A964UU29"/>
<dbReference type="InterPro" id="IPR045024">
    <property type="entry name" value="NDH-2"/>
</dbReference>
<keyword evidence="8" id="KW-1185">Reference proteome</keyword>
<protein>
    <submittedName>
        <fullName evidence="7">FAD-dependent oxidoreductase</fullName>
    </submittedName>
</protein>
<dbReference type="Proteomes" id="UP000598297">
    <property type="component" value="Unassembled WGS sequence"/>
</dbReference>
<evidence type="ECO:0000259" key="6">
    <source>
        <dbReference type="Pfam" id="PF07992"/>
    </source>
</evidence>
<keyword evidence="4" id="KW-0560">Oxidoreductase</keyword>
<gene>
    <name evidence="7" type="ORF">GUY60_25490</name>
</gene>
<dbReference type="Pfam" id="PF07992">
    <property type="entry name" value="Pyr_redox_2"/>
    <property type="match status" value="1"/>
</dbReference>
<keyword evidence="2" id="KW-0285">Flavoprotein</keyword>
<dbReference type="InterPro" id="IPR036188">
    <property type="entry name" value="FAD/NAD-bd_sf"/>
</dbReference>
<evidence type="ECO:0000256" key="1">
    <source>
        <dbReference type="ARBA" id="ARBA00005272"/>
    </source>
</evidence>
<dbReference type="EMBL" id="JAAAHS010000243">
    <property type="protein sequence ID" value="NBE54717.1"/>
    <property type="molecule type" value="Genomic_DNA"/>
</dbReference>
<sequence length="461" mass="50062">MKAANSRGSAPGSSRARILVVGGGYVGLYTALRLQRKLKPELRQGAVEIVVITPDPYMTYQPFLPEAAAGSISPRHVVVPLRRVLDQCKIVIGEAQSIDHSKRTATVTTLATDEEGTGAIEVTYDELVLAPGSISRTLPVPGLADHGIGFKTVEEAIGLRNHVIEQMDIASSTRDPAIRDAALTFVFVGGGYAGVEALAELEDMARYASRYYHNVTPEDMKWILVEASDRILPEVGEEMGRYTVRELRGRNIDVRMETRLDSCQDRVAVLDDGSRFPTRTLVWTAGVKPHPVLAATDLPRNERGRIKCTAKLAVDGATHAWAAGDAAAVPDITAEAGKECAPNAQHAVRQAKALADNIAASLRGSPLEDYAHQYVGSVASLGLHKGVAHVYGRKLKGYPAWFMHRVYHLSRVPTFNRKARVLAEWTLAGLFKREIVSLGSLEHPRAEFELAAGGRPPKESS</sequence>
<name>A0A964UU29_9ACTN</name>
<dbReference type="RefSeq" id="WP_161701797.1">
    <property type="nucleotide sequence ID" value="NZ_JAAAHS010000243.1"/>
</dbReference>
<evidence type="ECO:0000313" key="7">
    <source>
        <dbReference type="EMBL" id="NBE54717.1"/>
    </source>
</evidence>
<dbReference type="OrthoDB" id="9781621at2"/>
<dbReference type="GO" id="GO:0003954">
    <property type="term" value="F:NADH dehydrogenase activity"/>
    <property type="evidence" value="ECO:0007669"/>
    <property type="project" value="InterPro"/>
</dbReference>
<proteinExistence type="inferred from homology"/>
<feature type="domain" description="FAD/NAD(P)-binding" evidence="6">
    <location>
        <begin position="17"/>
        <end position="351"/>
    </location>
</feature>
<keyword evidence="3" id="KW-0274">FAD</keyword>
<organism evidence="7 8">
    <name type="scientific">Streptomyces boluensis</name>
    <dbReference type="NCBI Taxonomy" id="1775135"/>
    <lineage>
        <taxon>Bacteria</taxon>
        <taxon>Bacillati</taxon>
        <taxon>Actinomycetota</taxon>
        <taxon>Actinomycetes</taxon>
        <taxon>Kitasatosporales</taxon>
        <taxon>Streptomycetaceae</taxon>
        <taxon>Streptomyces</taxon>
    </lineage>
</organism>
<evidence type="ECO:0000256" key="4">
    <source>
        <dbReference type="ARBA" id="ARBA00023002"/>
    </source>
</evidence>
<dbReference type="InterPro" id="IPR023753">
    <property type="entry name" value="FAD/NAD-binding_dom"/>
</dbReference>
<keyword evidence="5" id="KW-0520">NAD</keyword>
<accession>A0A964UU29</accession>
<dbReference type="PANTHER" id="PTHR43706">
    <property type="entry name" value="NADH DEHYDROGENASE"/>
    <property type="match status" value="1"/>
</dbReference>
<dbReference type="PRINTS" id="PR00368">
    <property type="entry name" value="FADPNR"/>
</dbReference>
<dbReference type="SUPFAM" id="SSF51905">
    <property type="entry name" value="FAD/NAD(P)-binding domain"/>
    <property type="match status" value="2"/>
</dbReference>